<comment type="caution">
    <text evidence="2">The sequence shown here is derived from an EMBL/GenBank/DDBJ whole genome shotgun (WGS) entry which is preliminary data.</text>
</comment>
<feature type="domain" description="Sieve element occlusion N-terminal" evidence="1">
    <location>
        <begin position="81"/>
        <end position="175"/>
    </location>
</feature>
<accession>A0A5A7RFP2</accession>
<feature type="non-terminal residue" evidence="2">
    <location>
        <position position="1"/>
    </location>
</feature>
<dbReference type="Pfam" id="PF14576">
    <property type="entry name" value="SEO_N"/>
    <property type="match status" value="2"/>
</dbReference>
<dbReference type="PANTHER" id="PTHR33232">
    <property type="entry name" value="PROTEIN SIEVE ELEMENT OCCLUSION B-LIKE"/>
    <property type="match status" value="1"/>
</dbReference>
<organism evidence="2 3">
    <name type="scientific">Striga asiatica</name>
    <name type="common">Asiatic witchweed</name>
    <name type="synonym">Buchnera asiatica</name>
    <dbReference type="NCBI Taxonomy" id="4170"/>
    <lineage>
        <taxon>Eukaryota</taxon>
        <taxon>Viridiplantae</taxon>
        <taxon>Streptophyta</taxon>
        <taxon>Embryophyta</taxon>
        <taxon>Tracheophyta</taxon>
        <taxon>Spermatophyta</taxon>
        <taxon>Magnoliopsida</taxon>
        <taxon>eudicotyledons</taxon>
        <taxon>Gunneridae</taxon>
        <taxon>Pentapetalae</taxon>
        <taxon>asterids</taxon>
        <taxon>lamiids</taxon>
        <taxon>Lamiales</taxon>
        <taxon>Orobanchaceae</taxon>
        <taxon>Buchnereae</taxon>
        <taxon>Striga</taxon>
    </lineage>
</organism>
<evidence type="ECO:0000259" key="1">
    <source>
        <dbReference type="Pfam" id="PF14576"/>
    </source>
</evidence>
<gene>
    <name evidence="2" type="ORF">STAS_33710</name>
</gene>
<keyword evidence="3" id="KW-1185">Reference proteome</keyword>
<dbReference type="AlphaFoldDB" id="A0A5A7RFP2"/>
<dbReference type="EMBL" id="BKCP01012403">
    <property type="protein sequence ID" value="GER56000.1"/>
    <property type="molecule type" value="Genomic_DNA"/>
</dbReference>
<reference evidence="3" key="1">
    <citation type="journal article" date="2019" name="Curr. Biol.">
        <title>Genome Sequence of Striga asiatica Provides Insight into the Evolution of Plant Parasitism.</title>
        <authorList>
            <person name="Yoshida S."/>
            <person name="Kim S."/>
            <person name="Wafula E.K."/>
            <person name="Tanskanen J."/>
            <person name="Kim Y.M."/>
            <person name="Honaas L."/>
            <person name="Yang Z."/>
            <person name="Spallek T."/>
            <person name="Conn C.E."/>
            <person name="Ichihashi Y."/>
            <person name="Cheong K."/>
            <person name="Cui S."/>
            <person name="Der J.P."/>
            <person name="Gundlach H."/>
            <person name="Jiao Y."/>
            <person name="Hori C."/>
            <person name="Ishida J.K."/>
            <person name="Kasahara H."/>
            <person name="Kiba T."/>
            <person name="Kim M.S."/>
            <person name="Koo N."/>
            <person name="Laohavisit A."/>
            <person name="Lee Y.H."/>
            <person name="Lumba S."/>
            <person name="McCourt P."/>
            <person name="Mortimer J.C."/>
            <person name="Mutuku J.M."/>
            <person name="Nomura T."/>
            <person name="Sasaki-Sekimoto Y."/>
            <person name="Seto Y."/>
            <person name="Wang Y."/>
            <person name="Wakatake T."/>
            <person name="Sakakibara H."/>
            <person name="Demura T."/>
            <person name="Yamaguchi S."/>
            <person name="Yoneyama K."/>
            <person name="Manabe R.I."/>
            <person name="Nelson D.C."/>
            <person name="Schulman A.H."/>
            <person name="Timko M.P."/>
            <person name="dePamphilis C.W."/>
            <person name="Choi D."/>
            <person name="Shirasu K."/>
        </authorList>
    </citation>
    <scope>NUCLEOTIDE SEQUENCE [LARGE SCALE GENOMIC DNA]</scope>
    <source>
        <strain evidence="3">cv. UVA1</strain>
    </source>
</reference>
<dbReference type="GO" id="GO:0010088">
    <property type="term" value="P:phloem development"/>
    <property type="evidence" value="ECO:0007669"/>
    <property type="project" value="InterPro"/>
</dbReference>
<evidence type="ECO:0000313" key="3">
    <source>
        <dbReference type="Proteomes" id="UP000325081"/>
    </source>
</evidence>
<sequence>LKIKIFEAKFGEIISSDIDVIGTNEPTSLITCKISSEILTNCFDDDRNLHEKTLFLLEKLRPYSWDAKIVLTVTAFALNRTRLIIRFEGIYMQHELLDYTALDITKSKIYLATYWIFRSILCILRHSNKTVIAAWRLHTLRSKLNGLCRSLGEYIHKCQQKIETRLQDKLLHLFKENKKDDSQIALRTLFASQNFPFKNASSGQMFIKLCDIDELKNKVVILLISKPEFLPIDNIHFLANQIKDVCEYAKILWVPISTSREWTSAEKTTFELVSSYMPWLFSRSLRL</sequence>
<name>A0A5A7RFP2_STRAF</name>
<dbReference type="InterPro" id="IPR039299">
    <property type="entry name" value="SEOA"/>
</dbReference>
<dbReference type="Proteomes" id="UP000325081">
    <property type="component" value="Unassembled WGS sequence"/>
</dbReference>
<proteinExistence type="predicted"/>
<dbReference type="InterPro" id="IPR027942">
    <property type="entry name" value="SEO_N"/>
</dbReference>
<feature type="domain" description="Sieve element occlusion N-terminal" evidence="1">
    <location>
        <begin position="23"/>
        <end position="79"/>
    </location>
</feature>
<dbReference type="PANTHER" id="PTHR33232:SF11">
    <property type="entry name" value="PROTEIN SIEVE ELEMENT OCCLUSION C"/>
    <property type="match status" value="1"/>
</dbReference>
<evidence type="ECO:0000313" key="2">
    <source>
        <dbReference type="EMBL" id="GER56000.1"/>
    </source>
</evidence>
<feature type="non-terminal residue" evidence="2">
    <location>
        <position position="287"/>
    </location>
</feature>
<dbReference type="OrthoDB" id="1670392at2759"/>
<protein>
    <submittedName>
        <fullName evidence="2">Sieve element occlusion i</fullName>
    </submittedName>
</protein>